<dbReference type="InterPro" id="IPR036249">
    <property type="entry name" value="Thioredoxin-like_sf"/>
</dbReference>
<evidence type="ECO:0000259" key="2">
    <source>
        <dbReference type="PROSITE" id="PS50405"/>
    </source>
</evidence>
<name>A0ABR7R657_9PROT</name>
<dbReference type="PANTHER" id="PTHR44051">
    <property type="entry name" value="GLUTATHIONE S-TRANSFERASE-RELATED"/>
    <property type="match status" value="1"/>
</dbReference>
<evidence type="ECO:0000259" key="1">
    <source>
        <dbReference type="PROSITE" id="PS50404"/>
    </source>
</evidence>
<keyword evidence="4" id="KW-1185">Reference proteome</keyword>
<dbReference type="SUPFAM" id="SSF52833">
    <property type="entry name" value="Thioredoxin-like"/>
    <property type="match status" value="1"/>
</dbReference>
<gene>
    <name evidence="3" type="ORF">IBL25_08935</name>
</gene>
<dbReference type="Gene3D" id="3.40.30.10">
    <property type="entry name" value="Glutaredoxin"/>
    <property type="match status" value="1"/>
</dbReference>
<dbReference type="PROSITE" id="PS50404">
    <property type="entry name" value="GST_NTER"/>
    <property type="match status" value="1"/>
</dbReference>
<dbReference type="RefSeq" id="WP_187778205.1">
    <property type="nucleotide sequence ID" value="NZ_JACTUZ010000027.1"/>
</dbReference>
<dbReference type="Pfam" id="PF13417">
    <property type="entry name" value="GST_N_3"/>
    <property type="match status" value="1"/>
</dbReference>
<dbReference type="InterPro" id="IPR004045">
    <property type="entry name" value="Glutathione_S-Trfase_N"/>
</dbReference>
<dbReference type="SFLD" id="SFLDG00358">
    <property type="entry name" value="Main_(cytGST)"/>
    <property type="match status" value="1"/>
</dbReference>
<dbReference type="EMBL" id="JACTUZ010000027">
    <property type="protein sequence ID" value="MBC9177062.1"/>
    <property type="molecule type" value="Genomic_DNA"/>
</dbReference>
<accession>A0ABR7R657</accession>
<evidence type="ECO:0000313" key="3">
    <source>
        <dbReference type="EMBL" id="MBC9177062.1"/>
    </source>
</evidence>
<dbReference type="Pfam" id="PF00043">
    <property type="entry name" value="GST_C"/>
    <property type="match status" value="1"/>
</dbReference>
<evidence type="ECO:0000313" key="4">
    <source>
        <dbReference type="Proteomes" id="UP000603940"/>
    </source>
</evidence>
<sequence>MALTIYGVLRSRASRPIWLAKELGLEYRHVPVIQGYRLPDPAAPDAPLNTTSPAFRAINPNGHVPSVEDDGLVLHESMAITLHLARKHGGPLAPRDATEEALATMWSFWAVTSIEEQALSTRAGPEAVARELPGLHRYFAILADALRAGGGWLVGGRFTVADLNVAEVVRYAQGMPELFAAQPAVRDWLAACQARPAFQAMWAEREAEPA</sequence>
<dbReference type="SUPFAM" id="SSF47616">
    <property type="entry name" value="GST C-terminal domain-like"/>
    <property type="match status" value="1"/>
</dbReference>
<dbReference type="Gene3D" id="1.20.1050.10">
    <property type="match status" value="1"/>
</dbReference>
<dbReference type="CDD" id="cd03046">
    <property type="entry name" value="GST_N_GTT1_like"/>
    <property type="match status" value="1"/>
</dbReference>
<organism evidence="3 4">
    <name type="scientific">Pseudoroseomonas ludipueritiae</name>
    <dbReference type="NCBI Taxonomy" id="198093"/>
    <lineage>
        <taxon>Bacteria</taxon>
        <taxon>Pseudomonadati</taxon>
        <taxon>Pseudomonadota</taxon>
        <taxon>Alphaproteobacteria</taxon>
        <taxon>Acetobacterales</taxon>
        <taxon>Acetobacteraceae</taxon>
        <taxon>Pseudoroseomonas</taxon>
    </lineage>
</organism>
<feature type="domain" description="GST N-terminal" evidence="1">
    <location>
        <begin position="1"/>
        <end position="92"/>
    </location>
</feature>
<dbReference type="InterPro" id="IPR010987">
    <property type="entry name" value="Glutathione-S-Trfase_C-like"/>
</dbReference>
<protein>
    <submittedName>
        <fullName evidence="3">Glutathione S-transferase family protein</fullName>
    </submittedName>
</protein>
<dbReference type="Proteomes" id="UP000603940">
    <property type="component" value="Unassembled WGS sequence"/>
</dbReference>
<feature type="domain" description="GST C-terminal" evidence="2">
    <location>
        <begin position="96"/>
        <end position="210"/>
    </location>
</feature>
<dbReference type="SFLD" id="SFLDS00019">
    <property type="entry name" value="Glutathione_Transferase_(cytos"/>
    <property type="match status" value="1"/>
</dbReference>
<reference evidence="3 4" key="1">
    <citation type="journal article" date="2009" name="Int. J. Syst. Evol. Microbiol.">
        <title>Transfer of Teichococcus ludipueritiae and Muricoccus roseus to the genus Roseomonas, as Roseomonas ludipueritiae comb. nov. and Roseomonas rosea comb. nov., respectively, and emended description of the genus Roseomonas.</title>
        <authorList>
            <person name="Sanchez-Porro C."/>
            <person name="Gallego V."/>
            <person name="Busse H.J."/>
            <person name="Kampfer P."/>
            <person name="Ventosa A."/>
        </authorList>
    </citation>
    <scope>NUCLEOTIDE SEQUENCE [LARGE SCALE GENOMIC DNA]</scope>
    <source>
        <strain evidence="3 4">DSM 14915</strain>
    </source>
</reference>
<dbReference type="InterPro" id="IPR040079">
    <property type="entry name" value="Glutathione_S-Trfase"/>
</dbReference>
<dbReference type="InterPro" id="IPR036282">
    <property type="entry name" value="Glutathione-S-Trfase_C_sf"/>
</dbReference>
<proteinExistence type="predicted"/>
<dbReference type="PROSITE" id="PS50405">
    <property type="entry name" value="GST_CTER"/>
    <property type="match status" value="1"/>
</dbReference>
<comment type="caution">
    <text evidence="3">The sequence shown here is derived from an EMBL/GenBank/DDBJ whole genome shotgun (WGS) entry which is preliminary data.</text>
</comment>
<dbReference type="PANTHER" id="PTHR44051:SF8">
    <property type="entry name" value="GLUTATHIONE S-TRANSFERASE GSTA"/>
    <property type="match status" value="1"/>
</dbReference>
<dbReference type="InterPro" id="IPR004046">
    <property type="entry name" value="GST_C"/>
</dbReference>